<dbReference type="EMBL" id="LQRD01000001">
    <property type="protein sequence ID" value="KXT71426.1"/>
    <property type="molecule type" value="Genomic_DNA"/>
</dbReference>
<dbReference type="AlphaFoldDB" id="A0A139N5V2"/>
<proteinExistence type="predicted"/>
<evidence type="ECO:0000313" key="3">
    <source>
        <dbReference type="Proteomes" id="UP000070377"/>
    </source>
</evidence>
<protein>
    <submittedName>
        <fullName evidence="1">Uncharacterized protein</fullName>
    </submittedName>
</protein>
<gene>
    <name evidence="2" type="ORF">D8872_03405</name>
    <name evidence="1" type="ORF">SCRDD08_00073</name>
</gene>
<dbReference type="EMBL" id="RJNA01000004">
    <property type="protein sequence ID" value="RSI44311.1"/>
    <property type="molecule type" value="Genomic_DNA"/>
</dbReference>
<dbReference type="Proteomes" id="UP000282617">
    <property type="component" value="Unassembled WGS sequence"/>
</dbReference>
<accession>A0A139N5V2</accession>
<reference evidence="2 4" key="2">
    <citation type="submission" date="2018-11" db="EMBL/GenBank/DDBJ databases">
        <title>Species Designations Belie Phenotypic and Genotypic Heterogeneity in Oral Streptococci.</title>
        <authorList>
            <person name="Velsko I."/>
        </authorList>
    </citation>
    <scope>NUCLEOTIDE SEQUENCE [LARGE SCALE GENOMIC DNA]</scope>
    <source>
        <strain evidence="2 4">BCC51</strain>
    </source>
</reference>
<reference evidence="1 3" key="1">
    <citation type="submission" date="2016-01" db="EMBL/GenBank/DDBJ databases">
        <title>Highly variable Streptococcus oralis are common among viridans streptococci isolated from primates.</title>
        <authorList>
            <person name="Denapaite D."/>
            <person name="Rieger M."/>
            <person name="Koendgen S."/>
            <person name="Brueckner R."/>
            <person name="Ochigava I."/>
            <person name="Kappeler P."/>
            <person name="Maetz-Rensing K."/>
            <person name="Leendertz F."/>
            <person name="Hakenbeck R."/>
        </authorList>
    </citation>
    <scope>NUCLEOTIDE SEQUENCE [LARGE SCALE GENOMIC DNA]</scope>
    <source>
        <strain evidence="1 3">DD08</strain>
    </source>
</reference>
<dbReference type="STRING" id="45634.SCRDD08_00073"/>
<dbReference type="RefSeq" id="WP_061421945.1">
    <property type="nucleotide sequence ID" value="NZ_KQ969062.1"/>
</dbReference>
<dbReference type="Proteomes" id="UP000070377">
    <property type="component" value="Unassembled WGS sequence"/>
</dbReference>
<evidence type="ECO:0000313" key="1">
    <source>
        <dbReference type="EMBL" id="KXT71426.1"/>
    </source>
</evidence>
<organism evidence="1 3">
    <name type="scientific">Streptococcus cristatus</name>
    <dbReference type="NCBI Taxonomy" id="45634"/>
    <lineage>
        <taxon>Bacteria</taxon>
        <taxon>Bacillati</taxon>
        <taxon>Bacillota</taxon>
        <taxon>Bacilli</taxon>
        <taxon>Lactobacillales</taxon>
        <taxon>Streptococcaceae</taxon>
        <taxon>Streptococcus</taxon>
    </lineage>
</organism>
<dbReference type="PATRIC" id="fig|45634.12.peg.72"/>
<name>A0A139N5V2_STRCR</name>
<sequence>MSSYYRDVAARFRRRAAEAQAAKTEIDGKIAKLKNASSKLSTEIQSIGNKSRSLGQIIPLDSTSFKGSRQEDFEAQFYALGTHISNFCISHSNNKTAIDDKIRSLKSESEGLQSTINSYYRQARIYDCME</sequence>
<evidence type="ECO:0000313" key="2">
    <source>
        <dbReference type="EMBL" id="RSI44311.1"/>
    </source>
</evidence>
<comment type="caution">
    <text evidence="1">The sequence shown here is derived from an EMBL/GenBank/DDBJ whole genome shotgun (WGS) entry which is preliminary data.</text>
</comment>
<evidence type="ECO:0000313" key="4">
    <source>
        <dbReference type="Proteomes" id="UP000282617"/>
    </source>
</evidence>